<evidence type="ECO:0000256" key="1">
    <source>
        <dbReference type="SAM" id="MobiDB-lite"/>
    </source>
</evidence>
<dbReference type="PANTHER" id="PTHR12815:SF42">
    <property type="entry name" value="BACTERIAL SURFACE ANTIGEN (D15) DOMAIN-CONTAINING PROTEIN"/>
    <property type="match status" value="1"/>
</dbReference>
<sequence>MAVISQLTCASTAINPSLGPFLNQRHHRNPRRNHFPATTSVSFRSSAFRPITLKASAHNPERNSSRSEKSKPWVPRIPLSLPSTFKGNLFTATLFGAGANLLYMLLEGGGGGGRNNAGKIVRGGGGGGEAGQSSSFLSRLFSVEGLDKEDELESESEFYRVGSPVYMLGILKKYAICDVLFFDRKLNAFTDPTEDPLFKSVNIISGQVCTRSQLQKELDKLAGSGLFEEVDIDCKRNRDGLLRLRISFLERTWQQPAESFRCINVGMIPKWNPQIGSTNEEKGKKDMLQYINEGTQAECSKKIERGDERPCLLPMALQEEISDRLRRRKDSGEMSSRVLVKIKEKVQQWYDDHGYACAQVIGFGKLNTEELVCEVAEGDISRIQVVDASRNDSDNHHIASVVESALPYGLRKGEVFNIEDVEAAKLNIDALGLFSNTEIDLGLDKENGGGVVVKFKVDKKTRDDSGVSGRESFHDLGSS</sequence>
<feature type="region of interest" description="Disordered" evidence="1">
    <location>
        <begin position="54"/>
        <end position="73"/>
    </location>
</feature>
<dbReference type="GO" id="GO:0009707">
    <property type="term" value="C:chloroplast outer membrane"/>
    <property type="evidence" value="ECO:0007669"/>
    <property type="project" value="TreeGrafter"/>
</dbReference>
<name>A0AAV1DVI5_OLDCO</name>
<gene>
    <name evidence="4" type="ORF">OLC1_LOCUS18402</name>
</gene>
<dbReference type="InterPro" id="IPR039910">
    <property type="entry name" value="D15-like"/>
</dbReference>
<dbReference type="Pfam" id="PF25282">
    <property type="entry name" value="POTRA1_3_Toc75"/>
    <property type="match status" value="1"/>
</dbReference>
<protein>
    <submittedName>
        <fullName evidence="4">OLC1v1010939C1</fullName>
    </submittedName>
</protein>
<dbReference type="InterPro" id="IPR057354">
    <property type="entry name" value="POTRA1_3_Toc75"/>
</dbReference>
<dbReference type="Gene3D" id="3.10.20.310">
    <property type="entry name" value="membrane protein fhac"/>
    <property type="match status" value="1"/>
</dbReference>
<feature type="compositionally biased region" description="Basic and acidic residues" evidence="1">
    <location>
        <begin position="59"/>
        <end position="71"/>
    </location>
</feature>
<dbReference type="Pfam" id="PF25280">
    <property type="entry name" value="POTRA2_Toc75"/>
    <property type="match status" value="1"/>
</dbReference>
<feature type="domain" description="Toc75-like POTRA" evidence="3">
    <location>
        <begin position="171"/>
        <end position="250"/>
    </location>
</feature>
<dbReference type="EMBL" id="OX459123">
    <property type="protein sequence ID" value="CAI9110849.1"/>
    <property type="molecule type" value="Genomic_DNA"/>
</dbReference>
<dbReference type="PANTHER" id="PTHR12815">
    <property type="entry name" value="SORTING AND ASSEMBLY MACHINERY SAMM50 PROTEIN FAMILY MEMBER"/>
    <property type="match status" value="1"/>
</dbReference>
<dbReference type="Proteomes" id="UP001161247">
    <property type="component" value="Chromosome 6"/>
</dbReference>
<evidence type="ECO:0000313" key="5">
    <source>
        <dbReference type="Proteomes" id="UP001161247"/>
    </source>
</evidence>
<accession>A0AAV1DVI5</accession>
<dbReference type="InterPro" id="IPR057355">
    <property type="entry name" value="POTRA2_Toc75"/>
</dbReference>
<keyword evidence="5" id="KW-1185">Reference proteome</keyword>
<dbReference type="GO" id="GO:0045037">
    <property type="term" value="P:protein import into chloroplast stroma"/>
    <property type="evidence" value="ECO:0007669"/>
    <property type="project" value="TreeGrafter"/>
</dbReference>
<feature type="domain" description="Toc75-like second POTRA" evidence="2">
    <location>
        <begin position="260"/>
        <end position="379"/>
    </location>
</feature>
<dbReference type="AlphaFoldDB" id="A0AAV1DVI5"/>
<proteinExistence type="predicted"/>
<organism evidence="4 5">
    <name type="scientific">Oldenlandia corymbosa var. corymbosa</name>
    <dbReference type="NCBI Taxonomy" id="529605"/>
    <lineage>
        <taxon>Eukaryota</taxon>
        <taxon>Viridiplantae</taxon>
        <taxon>Streptophyta</taxon>
        <taxon>Embryophyta</taxon>
        <taxon>Tracheophyta</taxon>
        <taxon>Spermatophyta</taxon>
        <taxon>Magnoliopsida</taxon>
        <taxon>eudicotyledons</taxon>
        <taxon>Gunneridae</taxon>
        <taxon>Pentapetalae</taxon>
        <taxon>asterids</taxon>
        <taxon>lamiids</taxon>
        <taxon>Gentianales</taxon>
        <taxon>Rubiaceae</taxon>
        <taxon>Rubioideae</taxon>
        <taxon>Spermacoceae</taxon>
        <taxon>Hedyotis-Oldenlandia complex</taxon>
        <taxon>Oldenlandia</taxon>
    </lineage>
</organism>
<evidence type="ECO:0000259" key="2">
    <source>
        <dbReference type="Pfam" id="PF25280"/>
    </source>
</evidence>
<evidence type="ECO:0000259" key="3">
    <source>
        <dbReference type="Pfam" id="PF25282"/>
    </source>
</evidence>
<dbReference type="GO" id="GO:0009658">
    <property type="term" value="P:chloroplast organization"/>
    <property type="evidence" value="ECO:0007669"/>
    <property type="project" value="TreeGrafter"/>
</dbReference>
<reference evidence="4" key="1">
    <citation type="submission" date="2023-03" db="EMBL/GenBank/DDBJ databases">
        <authorList>
            <person name="Julca I."/>
        </authorList>
    </citation>
    <scope>NUCLEOTIDE SEQUENCE</scope>
</reference>
<evidence type="ECO:0000313" key="4">
    <source>
        <dbReference type="EMBL" id="CAI9110849.1"/>
    </source>
</evidence>